<proteinExistence type="inferred from homology"/>
<dbReference type="AlphaFoldDB" id="A0A8K0UJF8"/>
<dbReference type="EMBL" id="JAEVFJ010000030">
    <property type="protein sequence ID" value="KAH8093146.1"/>
    <property type="molecule type" value="Genomic_DNA"/>
</dbReference>
<organism evidence="4 5">
    <name type="scientific">Cristinia sonorae</name>
    <dbReference type="NCBI Taxonomy" id="1940300"/>
    <lineage>
        <taxon>Eukaryota</taxon>
        <taxon>Fungi</taxon>
        <taxon>Dikarya</taxon>
        <taxon>Basidiomycota</taxon>
        <taxon>Agaricomycotina</taxon>
        <taxon>Agaricomycetes</taxon>
        <taxon>Agaricomycetidae</taxon>
        <taxon>Agaricales</taxon>
        <taxon>Pleurotineae</taxon>
        <taxon>Stephanosporaceae</taxon>
        <taxon>Cristinia</taxon>
    </lineage>
</organism>
<dbReference type="PRINTS" id="PR00081">
    <property type="entry name" value="GDHRDH"/>
</dbReference>
<dbReference type="InterPro" id="IPR020904">
    <property type="entry name" value="Sc_DH/Rdtase_CS"/>
</dbReference>
<protein>
    <submittedName>
        <fullName evidence="4">NAD-binding protein</fullName>
    </submittedName>
</protein>
<dbReference type="FunFam" id="3.40.50.720:FF:000084">
    <property type="entry name" value="Short-chain dehydrogenase reductase"/>
    <property type="match status" value="1"/>
</dbReference>
<dbReference type="Proteomes" id="UP000813824">
    <property type="component" value="Unassembled WGS sequence"/>
</dbReference>
<evidence type="ECO:0000313" key="4">
    <source>
        <dbReference type="EMBL" id="KAH8093146.1"/>
    </source>
</evidence>
<dbReference type="SUPFAM" id="SSF51735">
    <property type="entry name" value="NAD(P)-binding Rossmann-fold domains"/>
    <property type="match status" value="1"/>
</dbReference>
<reference evidence="4" key="1">
    <citation type="journal article" date="2021" name="New Phytol.">
        <title>Evolutionary innovations through gain and loss of genes in the ectomycorrhizal Boletales.</title>
        <authorList>
            <person name="Wu G."/>
            <person name="Miyauchi S."/>
            <person name="Morin E."/>
            <person name="Kuo A."/>
            <person name="Drula E."/>
            <person name="Varga T."/>
            <person name="Kohler A."/>
            <person name="Feng B."/>
            <person name="Cao Y."/>
            <person name="Lipzen A."/>
            <person name="Daum C."/>
            <person name="Hundley H."/>
            <person name="Pangilinan J."/>
            <person name="Johnson J."/>
            <person name="Barry K."/>
            <person name="LaButti K."/>
            <person name="Ng V."/>
            <person name="Ahrendt S."/>
            <person name="Min B."/>
            <person name="Choi I.G."/>
            <person name="Park H."/>
            <person name="Plett J.M."/>
            <person name="Magnuson J."/>
            <person name="Spatafora J.W."/>
            <person name="Nagy L.G."/>
            <person name="Henrissat B."/>
            <person name="Grigoriev I.V."/>
            <person name="Yang Z.L."/>
            <person name="Xu J."/>
            <person name="Martin F.M."/>
        </authorList>
    </citation>
    <scope>NUCLEOTIDE SEQUENCE</scope>
    <source>
        <strain evidence="4">KKN 215</strain>
    </source>
</reference>
<gene>
    <name evidence="4" type="ORF">BXZ70DRAFT_1010629</name>
</gene>
<dbReference type="PANTHER" id="PTHR42760:SF121">
    <property type="entry name" value="3-OXOACYL-(ACYL-CARRIER-PROTEIN) REDUCTASE"/>
    <property type="match status" value="1"/>
</dbReference>
<dbReference type="Pfam" id="PF00106">
    <property type="entry name" value="adh_short"/>
    <property type="match status" value="1"/>
</dbReference>
<dbReference type="GO" id="GO:0048038">
    <property type="term" value="F:quinone binding"/>
    <property type="evidence" value="ECO:0007669"/>
    <property type="project" value="TreeGrafter"/>
</dbReference>
<evidence type="ECO:0000256" key="3">
    <source>
        <dbReference type="RuleBase" id="RU000363"/>
    </source>
</evidence>
<comment type="similarity">
    <text evidence="1 3">Belongs to the short-chain dehydrogenases/reductases (SDR) family.</text>
</comment>
<keyword evidence="2" id="KW-0521">NADP</keyword>
<dbReference type="PRINTS" id="PR00080">
    <property type="entry name" value="SDRFAMILY"/>
</dbReference>
<dbReference type="PANTHER" id="PTHR42760">
    <property type="entry name" value="SHORT-CHAIN DEHYDROGENASES/REDUCTASES FAMILY MEMBER"/>
    <property type="match status" value="1"/>
</dbReference>
<dbReference type="InterPro" id="IPR002347">
    <property type="entry name" value="SDR_fam"/>
</dbReference>
<evidence type="ECO:0000256" key="1">
    <source>
        <dbReference type="ARBA" id="ARBA00006484"/>
    </source>
</evidence>
<evidence type="ECO:0000313" key="5">
    <source>
        <dbReference type="Proteomes" id="UP000813824"/>
    </source>
</evidence>
<dbReference type="OrthoDB" id="498125at2759"/>
<dbReference type="InterPro" id="IPR036291">
    <property type="entry name" value="NAD(P)-bd_dom_sf"/>
</dbReference>
<dbReference type="PROSITE" id="PS00061">
    <property type="entry name" value="ADH_SHORT"/>
    <property type="match status" value="1"/>
</dbReference>
<dbReference type="Gene3D" id="3.40.50.720">
    <property type="entry name" value="NAD(P)-binding Rossmann-like Domain"/>
    <property type="match status" value="1"/>
</dbReference>
<dbReference type="GO" id="GO:0016616">
    <property type="term" value="F:oxidoreductase activity, acting on the CH-OH group of donors, NAD or NADP as acceptor"/>
    <property type="evidence" value="ECO:0007669"/>
    <property type="project" value="TreeGrafter"/>
</dbReference>
<keyword evidence="5" id="KW-1185">Reference proteome</keyword>
<dbReference type="GO" id="GO:0006633">
    <property type="term" value="P:fatty acid biosynthetic process"/>
    <property type="evidence" value="ECO:0007669"/>
    <property type="project" value="TreeGrafter"/>
</dbReference>
<accession>A0A8K0UJF8</accession>
<sequence length="261" mass="27596">MSNTSIADYTPTVAIVTGAAKGIGRAIALRLADDGFNVAVNDIPAEQQNLEVVAGLIREKGRQAVVITGDVSVEADVEKLVAQTVEDLGGLDAMIANAGIGAAGPLSYLDVEQFDRILAVNVRGVMLCYKHAAKQMISQNRGGRLIAASSIFGKKGVKYCQAYCASKFAVRGLSQSFAEELLPHKITVNTYAPGVIRTDMTKSDKDGDKHGSFVKSLFTAKEDAPDADPEVVASLVSYLCKPEAYFINGQSMSVCGGLFIA</sequence>
<name>A0A8K0UJF8_9AGAR</name>
<comment type="caution">
    <text evidence="4">The sequence shown here is derived from an EMBL/GenBank/DDBJ whole genome shotgun (WGS) entry which is preliminary data.</text>
</comment>
<evidence type="ECO:0000256" key="2">
    <source>
        <dbReference type="ARBA" id="ARBA00022857"/>
    </source>
</evidence>